<evidence type="ECO:0000313" key="1">
    <source>
        <dbReference type="EMBL" id="GBL89096.1"/>
    </source>
</evidence>
<dbReference type="Proteomes" id="UP000499080">
    <property type="component" value="Unassembled WGS sequence"/>
</dbReference>
<keyword evidence="2" id="KW-1185">Reference proteome</keyword>
<proteinExistence type="predicted"/>
<protein>
    <recommendedName>
        <fullName evidence="3">Integrase zinc-binding domain-containing protein</fullName>
    </recommendedName>
</protein>
<evidence type="ECO:0000313" key="2">
    <source>
        <dbReference type="Proteomes" id="UP000499080"/>
    </source>
</evidence>
<accession>A0A4Y2BCT0</accession>
<organism evidence="1 2">
    <name type="scientific">Araneus ventricosus</name>
    <name type="common">Orbweaver spider</name>
    <name type="synonym">Epeira ventricosa</name>
    <dbReference type="NCBI Taxonomy" id="182803"/>
    <lineage>
        <taxon>Eukaryota</taxon>
        <taxon>Metazoa</taxon>
        <taxon>Ecdysozoa</taxon>
        <taxon>Arthropoda</taxon>
        <taxon>Chelicerata</taxon>
        <taxon>Arachnida</taxon>
        <taxon>Araneae</taxon>
        <taxon>Araneomorphae</taxon>
        <taxon>Entelegynae</taxon>
        <taxon>Araneoidea</taxon>
        <taxon>Araneidae</taxon>
        <taxon>Araneus</taxon>
    </lineage>
</organism>
<comment type="caution">
    <text evidence="1">The sequence shown here is derived from an EMBL/GenBank/DDBJ whole genome shotgun (WGS) entry which is preliminary data.</text>
</comment>
<dbReference type="EMBL" id="BGPR01000063">
    <property type="protein sequence ID" value="GBL89096.1"/>
    <property type="molecule type" value="Genomic_DNA"/>
</dbReference>
<evidence type="ECO:0008006" key="3">
    <source>
        <dbReference type="Google" id="ProtNLM"/>
    </source>
</evidence>
<dbReference type="AlphaFoldDB" id="A0A4Y2BCT0"/>
<sequence length="143" mass="16023">MYFWTDSMIVLGWITSTEPWNTFVGAIKANPWTRSRGLCKTHSSARSSNGQKTHRLCSLQDTSPCWYTNYPVSSSERFWIPRSRSVVKEVLQNCVTCRRYTSKPVVPVVPAPLPVNRINRVAAFEVTGADLAGPIYLKGGDKA</sequence>
<gene>
    <name evidence="1" type="ORF">AVEN_255233_1</name>
</gene>
<name>A0A4Y2BCT0_ARAVE</name>
<reference evidence="1 2" key="1">
    <citation type="journal article" date="2019" name="Sci. Rep.">
        <title>Orb-weaving spider Araneus ventricosus genome elucidates the spidroin gene catalogue.</title>
        <authorList>
            <person name="Kono N."/>
            <person name="Nakamura H."/>
            <person name="Ohtoshi R."/>
            <person name="Moran D.A.P."/>
            <person name="Shinohara A."/>
            <person name="Yoshida Y."/>
            <person name="Fujiwara M."/>
            <person name="Mori M."/>
            <person name="Tomita M."/>
            <person name="Arakawa K."/>
        </authorList>
    </citation>
    <scope>NUCLEOTIDE SEQUENCE [LARGE SCALE GENOMIC DNA]</scope>
</reference>
<dbReference type="OrthoDB" id="6622963at2759"/>